<comment type="similarity">
    <text evidence="1">Belongs to the glycosyltransferase 2 family.</text>
</comment>
<dbReference type="PANTHER" id="PTHR43179:SF12">
    <property type="entry name" value="GALACTOFURANOSYLTRANSFERASE GLFT2"/>
    <property type="match status" value="1"/>
</dbReference>
<keyword evidence="4" id="KW-0812">Transmembrane</keyword>
<keyword evidence="3" id="KW-0808">Transferase</keyword>
<keyword evidence="4" id="KW-1133">Transmembrane helix</keyword>
<evidence type="ECO:0000256" key="2">
    <source>
        <dbReference type="ARBA" id="ARBA00022676"/>
    </source>
</evidence>
<evidence type="ECO:0000256" key="4">
    <source>
        <dbReference type="SAM" id="Phobius"/>
    </source>
</evidence>
<evidence type="ECO:0000313" key="5">
    <source>
        <dbReference type="EMBL" id="PKM91438.1"/>
    </source>
</evidence>
<evidence type="ECO:0000256" key="3">
    <source>
        <dbReference type="ARBA" id="ARBA00022679"/>
    </source>
</evidence>
<proteinExistence type="inferred from homology"/>
<evidence type="ECO:0000256" key="1">
    <source>
        <dbReference type="ARBA" id="ARBA00006739"/>
    </source>
</evidence>
<dbReference type="AlphaFoldDB" id="A0A2N2E9T4"/>
<accession>A0A2N2E9T4</accession>
<dbReference type="InterPro" id="IPR029044">
    <property type="entry name" value="Nucleotide-diphossugar_trans"/>
</dbReference>
<keyword evidence="4" id="KW-0472">Membrane</keyword>
<dbReference type="EMBL" id="PHAI01000002">
    <property type="protein sequence ID" value="PKM91438.1"/>
    <property type="molecule type" value="Genomic_DNA"/>
</dbReference>
<name>A0A2N2E9T4_9BACT</name>
<keyword evidence="2" id="KW-0328">Glycosyltransferase</keyword>
<gene>
    <name evidence="5" type="ORF">CVU82_02475</name>
</gene>
<evidence type="ECO:0000313" key="6">
    <source>
        <dbReference type="Proteomes" id="UP000233517"/>
    </source>
</evidence>
<sequence>MKIIIGFISYNQSTNRYLPFFLPSLKKAVYELEDIDFEIISLDNSEDYFDNYTYIDNFRRESGLLDKFLLIKSDCNLGFARGFNLIINEAIERKADLFLAVNPDVVLEDDSINKLVCEFIKNKDNFNLVSSFSPKILKWNFENNQLTKNIDSLGIGLNRLHRFFDVGQGELDNNYEFDEKKEIFGVSGAAAFFNIRALVDVAYNNGKHLEFFDEMMFMYKEDIDLAYRLQLAGWKSYLVPGAKVYHDRNLSSKSLNIYSLIFKEGENKLRSQSFLNQLILILKFKKLRFSFKVWVPSSFRFVFLLFYGLLFERRQILKIFSLRKEIEKRRKALKNRNNIVSNIEKLMKNG</sequence>
<organism evidence="5 6">
    <name type="scientific">Candidatus Falkowbacteria bacterium HGW-Falkowbacteria-1</name>
    <dbReference type="NCBI Taxonomy" id="2013768"/>
    <lineage>
        <taxon>Bacteria</taxon>
        <taxon>Candidatus Falkowiibacteriota</taxon>
    </lineage>
</organism>
<dbReference type="GO" id="GO:0016757">
    <property type="term" value="F:glycosyltransferase activity"/>
    <property type="evidence" value="ECO:0007669"/>
    <property type="project" value="UniProtKB-KW"/>
</dbReference>
<dbReference type="Gene3D" id="3.90.550.10">
    <property type="entry name" value="Spore Coat Polysaccharide Biosynthesis Protein SpsA, Chain A"/>
    <property type="match status" value="1"/>
</dbReference>
<dbReference type="SUPFAM" id="SSF53448">
    <property type="entry name" value="Nucleotide-diphospho-sugar transferases"/>
    <property type="match status" value="1"/>
</dbReference>
<evidence type="ECO:0008006" key="7">
    <source>
        <dbReference type="Google" id="ProtNLM"/>
    </source>
</evidence>
<feature type="transmembrane region" description="Helical" evidence="4">
    <location>
        <begin position="293"/>
        <end position="311"/>
    </location>
</feature>
<comment type="caution">
    <text evidence="5">The sequence shown here is derived from an EMBL/GenBank/DDBJ whole genome shotgun (WGS) entry which is preliminary data.</text>
</comment>
<dbReference type="PANTHER" id="PTHR43179">
    <property type="entry name" value="RHAMNOSYLTRANSFERASE WBBL"/>
    <property type="match status" value="1"/>
</dbReference>
<dbReference type="Proteomes" id="UP000233517">
    <property type="component" value="Unassembled WGS sequence"/>
</dbReference>
<reference evidence="5 6" key="1">
    <citation type="journal article" date="2017" name="ISME J.">
        <title>Potential for microbial H2 and metal transformations associated with novel bacteria and archaea in deep terrestrial subsurface sediments.</title>
        <authorList>
            <person name="Hernsdorf A.W."/>
            <person name="Amano Y."/>
            <person name="Miyakawa K."/>
            <person name="Ise K."/>
            <person name="Suzuki Y."/>
            <person name="Anantharaman K."/>
            <person name="Probst A."/>
            <person name="Burstein D."/>
            <person name="Thomas B.C."/>
            <person name="Banfield J.F."/>
        </authorList>
    </citation>
    <scope>NUCLEOTIDE SEQUENCE [LARGE SCALE GENOMIC DNA]</scope>
    <source>
        <strain evidence="5">HGW-Falkowbacteria-1</strain>
    </source>
</reference>
<protein>
    <recommendedName>
        <fullName evidence="7">Glycosyltransferase 2-like domain-containing protein</fullName>
    </recommendedName>
</protein>